<dbReference type="EMBL" id="FQWZ01000007">
    <property type="protein sequence ID" value="SHH24026.1"/>
    <property type="molecule type" value="Genomic_DNA"/>
</dbReference>
<reference evidence="2 3" key="1">
    <citation type="submission" date="2016-11" db="EMBL/GenBank/DDBJ databases">
        <authorList>
            <person name="Jaros S."/>
            <person name="Januszkiewicz K."/>
            <person name="Wedrychowicz H."/>
        </authorList>
    </citation>
    <scope>NUCLEOTIDE SEQUENCE [LARGE SCALE GENOMIC DNA]</scope>
    <source>
        <strain evidence="2 3">CGMCC 1.7049</strain>
    </source>
</reference>
<feature type="transmembrane region" description="Helical" evidence="1">
    <location>
        <begin position="53"/>
        <end position="72"/>
    </location>
</feature>
<evidence type="ECO:0000313" key="3">
    <source>
        <dbReference type="Proteomes" id="UP000199758"/>
    </source>
</evidence>
<gene>
    <name evidence="2" type="ORF">SAMN04488068_3032</name>
</gene>
<organism evidence="2 3">
    <name type="scientific">Hydrocarboniphaga daqingensis</name>
    <dbReference type="NCBI Taxonomy" id="490188"/>
    <lineage>
        <taxon>Bacteria</taxon>
        <taxon>Pseudomonadati</taxon>
        <taxon>Pseudomonadota</taxon>
        <taxon>Gammaproteobacteria</taxon>
        <taxon>Nevskiales</taxon>
        <taxon>Nevskiaceae</taxon>
        <taxon>Hydrocarboniphaga</taxon>
    </lineage>
</organism>
<keyword evidence="1" id="KW-0812">Transmembrane</keyword>
<keyword evidence="1" id="KW-0472">Membrane</keyword>
<dbReference type="AlphaFoldDB" id="A0A1M5RDB0"/>
<feature type="transmembrane region" description="Helical" evidence="1">
    <location>
        <begin position="93"/>
        <end position="111"/>
    </location>
</feature>
<evidence type="ECO:0000313" key="2">
    <source>
        <dbReference type="EMBL" id="SHH24026.1"/>
    </source>
</evidence>
<dbReference type="Proteomes" id="UP000199758">
    <property type="component" value="Unassembled WGS sequence"/>
</dbReference>
<accession>A0A1M5RDB0</accession>
<dbReference type="OrthoDB" id="4826010at2"/>
<protein>
    <submittedName>
        <fullName evidence="2">Uncharacterized protein</fullName>
    </submittedName>
</protein>
<evidence type="ECO:0000256" key="1">
    <source>
        <dbReference type="SAM" id="Phobius"/>
    </source>
</evidence>
<sequence>MHPWNAIHVTNNPLHNRLRYLRNAEAFAALALPAVLIWHWLQSGLPVDWALRLPPTLLVGVMLLQGAGYWHLKLESVRTRRALPSYFRPLYRALRLADLLALMAVVIAYGVMSQRGAATADLAWAGGLLVFAMLEYINYFGVQLMHDNRADLQYLLRHRRLRRAALATDLSRGSEAI</sequence>
<name>A0A1M5RDB0_9GAMM</name>
<keyword evidence="3" id="KW-1185">Reference proteome</keyword>
<feature type="transmembrane region" description="Helical" evidence="1">
    <location>
        <begin position="123"/>
        <end position="142"/>
    </location>
</feature>
<proteinExistence type="predicted"/>
<feature type="transmembrane region" description="Helical" evidence="1">
    <location>
        <begin position="20"/>
        <end position="41"/>
    </location>
</feature>
<keyword evidence="1" id="KW-1133">Transmembrane helix</keyword>